<accession>A0A343VUM2</accession>
<geneLocation type="mitochondrion" evidence="13"/>
<feature type="transmembrane region" description="Helical" evidence="12">
    <location>
        <begin position="236"/>
        <end position="269"/>
    </location>
</feature>
<keyword evidence="9 12" id="KW-0472">Membrane</keyword>
<evidence type="ECO:0000256" key="5">
    <source>
        <dbReference type="ARBA" id="ARBA00022448"/>
    </source>
</evidence>
<keyword evidence="8 11" id="KW-0830">Ubiquinone</keyword>
<dbReference type="InterPro" id="IPR001694">
    <property type="entry name" value="NADH_UbQ_OxRdtase_su1/FPO"/>
</dbReference>
<dbReference type="AlphaFoldDB" id="A0A343VUM2"/>
<sequence>MEMVAMVVVYIILMVAVLVGVAFITLMEQKILAGSQIRVGPSYVGYMGLLQPFSDAVKLLTKESVNSSPMSVKAYYFSPVAGLVLSLLLWVVYPFNEGGLNLTYGILFFICVSGLGVYPILISGWSSNCKYSMLGSLRAVAQMVSYEVSMSMILLGLVWLSGSFGFFSILEMQYWSYNMILVMPLGYLWLVTSLAETNRSPYDFAEGESELVSGFNTEYGSSGFTLIFMAEYSSILLMSLLFSIMFLSSVFNSVTIVKSLLVGFMFVWVRASLPRYRYDKLMSVAWKCFLPASLFIFVYCLSMGSVCFMY</sequence>
<comment type="function">
    <text evidence="1">Core subunit of the mitochondrial membrane respiratory chain NADH dehydrogenase (Complex I) that is believed to belong to the minimal assembly required for catalysis. Complex I functions in the transfer of electrons from NADH to the respiratory chain. The immediate electron acceptor for the enzyme is believed to be ubiquinone.</text>
</comment>
<evidence type="ECO:0000256" key="3">
    <source>
        <dbReference type="ARBA" id="ARBA00010535"/>
    </source>
</evidence>
<evidence type="ECO:0000256" key="1">
    <source>
        <dbReference type="ARBA" id="ARBA00003257"/>
    </source>
</evidence>
<feature type="transmembrane region" description="Helical" evidence="12">
    <location>
        <begin position="105"/>
        <end position="125"/>
    </location>
</feature>
<name>A0A343VUM2_9CRUS</name>
<keyword evidence="5" id="KW-0813">Transport</keyword>
<organism evidence="13">
    <name type="scientific">Gammarus roeselii</name>
    <dbReference type="NCBI Taxonomy" id="1080772"/>
    <lineage>
        <taxon>Eukaryota</taxon>
        <taxon>Metazoa</taxon>
        <taxon>Ecdysozoa</taxon>
        <taxon>Arthropoda</taxon>
        <taxon>Crustacea</taxon>
        <taxon>Multicrustacea</taxon>
        <taxon>Malacostraca</taxon>
        <taxon>Eumalacostraca</taxon>
        <taxon>Peracarida</taxon>
        <taxon>Amphipoda</taxon>
        <taxon>Senticaudata</taxon>
        <taxon>Gammarida</taxon>
        <taxon>Gammaridira</taxon>
        <taxon>Gammaroidea</taxon>
        <taxon>Gammaridae</taxon>
        <taxon>Gammarus</taxon>
    </lineage>
</organism>
<dbReference type="PROSITE" id="PS00667">
    <property type="entry name" value="COMPLEX1_ND1_1"/>
    <property type="match status" value="1"/>
</dbReference>
<evidence type="ECO:0000256" key="12">
    <source>
        <dbReference type="SAM" id="Phobius"/>
    </source>
</evidence>
<dbReference type="PANTHER" id="PTHR11432">
    <property type="entry name" value="NADH DEHYDROGENASE SUBUNIT 1"/>
    <property type="match status" value="1"/>
</dbReference>
<evidence type="ECO:0000256" key="8">
    <source>
        <dbReference type="ARBA" id="ARBA00023075"/>
    </source>
</evidence>
<keyword evidence="10" id="KW-0520">NAD</keyword>
<dbReference type="EMBL" id="MG779536">
    <property type="protein sequence ID" value="AVP50044.1"/>
    <property type="molecule type" value="Genomic_DNA"/>
</dbReference>
<dbReference type="GO" id="GO:0005743">
    <property type="term" value="C:mitochondrial inner membrane"/>
    <property type="evidence" value="ECO:0007669"/>
    <property type="project" value="UniProtKB-SubCell"/>
</dbReference>
<dbReference type="Pfam" id="PF00146">
    <property type="entry name" value="NADHdh"/>
    <property type="match status" value="1"/>
</dbReference>
<gene>
    <name evidence="13" type="primary">nad1</name>
</gene>
<dbReference type="GO" id="GO:0009060">
    <property type="term" value="P:aerobic respiration"/>
    <property type="evidence" value="ECO:0007669"/>
    <property type="project" value="TreeGrafter"/>
</dbReference>
<evidence type="ECO:0000256" key="10">
    <source>
        <dbReference type="RuleBase" id="RU000471"/>
    </source>
</evidence>
<feature type="transmembrane region" description="Helical" evidence="12">
    <location>
        <begin position="146"/>
        <end position="169"/>
    </location>
</feature>
<keyword evidence="7 12" id="KW-1133">Transmembrane helix</keyword>
<dbReference type="InterPro" id="IPR018086">
    <property type="entry name" value="NADH_UbQ_OxRdtase_su1_CS"/>
</dbReference>
<evidence type="ECO:0000256" key="6">
    <source>
        <dbReference type="ARBA" id="ARBA00022692"/>
    </source>
</evidence>
<feature type="transmembrane region" description="Helical" evidence="12">
    <location>
        <begin position="175"/>
        <end position="195"/>
    </location>
</feature>
<protein>
    <recommendedName>
        <fullName evidence="4 11">NADH-ubiquinone oxidoreductase chain 1</fullName>
        <ecNumber evidence="11">7.1.1.2</ecNumber>
    </recommendedName>
</protein>
<comment type="subcellular location">
    <subcellularLocation>
        <location evidence="10">Mitochondrion inner membrane</location>
        <topology evidence="10">Multi-pass membrane protein</topology>
    </subcellularLocation>
    <subcellularLocation>
        <location evidence="2">Mitochondrion membrane</location>
        <topology evidence="2">Multi-pass membrane protein</topology>
    </subcellularLocation>
</comment>
<evidence type="ECO:0000256" key="2">
    <source>
        <dbReference type="ARBA" id="ARBA00004225"/>
    </source>
</evidence>
<evidence type="ECO:0000256" key="11">
    <source>
        <dbReference type="RuleBase" id="RU000473"/>
    </source>
</evidence>
<keyword evidence="6 10" id="KW-0812">Transmembrane</keyword>
<comment type="similarity">
    <text evidence="3 10">Belongs to the complex I subunit 1 family.</text>
</comment>
<evidence type="ECO:0000256" key="9">
    <source>
        <dbReference type="ARBA" id="ARBA00023136"/>
    </source>
</evidence>
<evidence type="ECO:0000256" key="4">
    <source>
        <dbReference type="ARBA" id="ARBA00021009"/>
    </source>
</evidence>
<feature type="transmembrane region" description="Helical" evidence="12">
    <location>
        <begin position="6"/>
        <end position="26"/>
    </location>
</feature>
<feature type="transmembrane region" description="Helical" evidence="12">
    <location>
        <begin position="289"/>
        <end position="309"/>
    </location>
</feature>
<dbReference type="GO" id="GO:0003954">
    <property type="term" value="F:NADH dehydrogenase activity"/>
    <property type="evidence" value="ECO:0007669"/>
    <property type="project" value="TreeGrafter"/>
</dbReference>
<reference evidence="13" key="1">
    <citation type="journal article" date="2018" name="Hydrobiologia">
        <title>The complete mitochondrial genome of Gammarus roeselii (Crustacea, Amphipoda): insights into mitogenome plasticity and evolution.</title>
        <authorList>
            <person name="Cormier A."/>
            <person name="Wattier R."/>
            <person name="Teixeira M."/>
            <person name="Rigaud T."/>
            <person name="Cordaux R."/>
        </authorList>
    </citation>
    <scope>NUCLEOTIDE SEQUENCE</scope>
</reference>
<keyword evidence="11 13" id="KW-0496">Mitochondrion</keyword>
<dbReference type="HAMAP" id="MF_01350">
    <property type="entry name" value="NDH1_NuoH"/>
    <property type="match status" value="1"/>
</dbReference>
<dbReference type="GO" id="GO:0008137">
    <property type="term" value="F:NADH dehydrogenase (ubiquinone) activity"/>
    <property type="evidence" value="ECO:0007669"/>
    <property type="project" value="UniProtKB-EC"/>
</dbReference>
<feature type="transmembrane region" description="Helical" evidence="12">
    <location>
        <begin position="74"/>
        <end position="93"/>
    </location>
</feature>
<dbReference type="PANTHER" id="PTHR11432:SF3">
    <property type="entry name" value="NADH-UBIQUINONE OXIDOREDUCTASE CHAIN 1"/>
    <property type="match status" value="1"/>
</dbReference>
<evidence type="ECO:0000313" key="13">
    <source>
        <dbReference type="EMBL" id="AVP50044.1"/>
    </source>
</evidence>
<proteinExistence type="inferred from homology"/>
<dbReference type="EC" id="7.1.1.2" evidence="11"/>
<evidence type="ECO:0000256" key="7">
    <source>
        <dbReference type="ARBA" id="ARBA00022989"/>
    </source>
</evidence>
<comment type="catalytic activity">
    <reaction evidence="11">
        <text>a ubiquinone + NADH + 5 H(+)(in) = a ubiquinol + NAD(+) + 4 H(+)(out)</text>
        <dbReference type="Rhea" id="RHEA:29091"/>
        <dbReference type="Rhea" id="RHEA-COMP:9565"/>
        <dbReference type="Rhea" id="RHEA-COMP:9566"/>
        <dbReference type="ChEBI" id="CHEBI:15378"/>
        <dbReference type="ChEBI" id="CHEBI:16389"/>
        <dbReference type="ChEBI" id="CHEBI:17976"/>
        <dbReference type="ChEBI" id="CHEBI:57540"/>
        <dbReference type="ChEBI" id="CHEBI:57945"/>
        <dbReference type="EC" id="7.1.1.2"/>
    </reaction>
</comment>